<keyword evidence="8" id="KW-0418">Kinase</keyword>
<dbReference type="GO" id="GO:0006623">
    <property type="term" value="P:protein targeting to vacuole"/>
    <property type="evidence" value="ECO:0007669"/>
    <property type="project" value="TreeGrafter"/>
</dbReference>
<dbReference type="SMART" id="SM00320">
    <property type="entry name" value="WD40"/>
    <property type="match status" value="3"/>
</dbReference>
<dbReference type="GO" id="GO:0016236">
    <property type="term" value="P:macroautophagy"/>
    <property type="evidence" value="ECO:0007669"/>
    <property type="project" value="InterPro"/>
</dbReference>
<evidence type="ECO:0000256" key="11">
    <source>
        <dbReference type="PROSITE-ProRule" id="PRU00221"/>
    </source>
</evidence>
<dbReference type="PROSITE" id="PS00678">
    <property type="entry name" value="WD_REPEATS_1"/>
    <property type="match status" value="1"/>
</dbReference>
<dbReference type="GO" id="GO:0034272">
    <property type="term" value="C:phosphatidylinositol 3-kinase complex, class III, type II"/>
    <property type="evidence" value="ECO:0007669"/>
    <property type="project" value="TreeGrafter"/>
</dbReference>
<evidence type="ECO:0000256" key="1">
    <source>
        <dbReference type="ARBA" id="ARBA00004419"/>
    </source>
</evidence>
<feature type="repeat" description="WD" evidence="11">
    <location>
        <begin position="1133"/>
        <end position="1175"/>
    </location>
</feature>
<dbReference type="Pfam" id="PF00069">
    <property type="entry name" value="Pkinase"/>
    <property type="match status" value="1"/>
</dbReference>
<dbReference type="Gene3D" id="1.25.10.10">
    <property type="entry name" value="Leucine-rich Repeat Variant"/>
    <property type="match status" value="1"/>
</dbReference>
<reference evidence="14" key="1">
    <citation type="submission" date="2018-10" db="EMBL/GenBank/DDBJ databases">
        <title>Transcriptome assembly of Aceria tosichella (Wheat curl mite) Type 2.</title>
        <authorList>
            <person name="Scully E.D."/>
            <person name="Geib S.M."/>
            <person name="Palmer N.A."/>
            <person name="Gupta A.K."/>
            <person name="Sarath G."/>
            <person name="Tatineni S."/>
        </authorList>
    </citation>
    <scope>NUCLEOTIDE SEQUENCE</scope>
    <source>
        <strain evidence="14">LincolnNE</strain>
    </source>
</reference>
<dbReference type="EC" id="2.7.11.1" evidence="2"/>
<feature type="compositionally biased region" description="Low complexity" evidence="12">
    <location>
        <begin position="1188"/>
        <end position="1225"/>
    </location>
</feature>
<dbReference type="PROSITE" id="PS00108">
    <property type="entry name" value="PROTEIN_KINASE_ST"/>
    <property type="match status" value="1"/>
</dbReference>
<dbReference type="PANTHER" id="PTHR17583">
    <property type="entry name" value="PHOSPHOINOSITIDE 3-KINASE REGULATORY SUBUNIT 4"/>
    <property type="match status" value="1"/>
</dbReference>
<feature type="repeat" description="HEAT" evidence="10">
    <location>
        <begin position="470"/>
        <end position="508"/>
    </location>
</feature>
<dbReference type="PANTHER" id="PTHR17583:SF0">
    <property type="entry name" value="PHOSPHOINOSITIDE 3-KINASE REGULATORY SUBUNIT 4"/>
    <property type="match status" value="1"/>
</dbReference>
<dbReference type="SUPFAM" id="SSF50978">
    <property type="entry name" value="WD40 repeat-like"/>
    <property type="match status" value="1"/>
</dbReference>
<sequence>MGNQVTTLGQIYPVEYYLVDYCNDMTLDVSLGSTRFMKVARVKHRDVGYCVAKVYAINDPSIPIQEHKLKIEQIRDTLRASGELSSLPFLNCLVNDKCVIILRQYVKYNLYDRLSTRPFLTSIEKRWLAYQLLRCIQSLHKQSIYHGDVKSENVLVTSFLWVTLADFASYKPVVLPANNPSDFSYFFDTSRRHCCNMAPERFVEPPTITPIGGSSEALESAQIAEVTLAKQQQQQQTYATNFQDHNNELTPQMDLFSLGCVLAELFSDDTPNSSIFDLGQILMFKKNKYNPQKFIEEGISDPRISRLILNLIDLEPSKRNSASYHLDQLVPSLFPAYFQTLYDYFAKLIPQSPDTKILTLNKDIDKLMNEIITEDEHGLLLLLLLATSTLRSLQSTDAKLIGLKLCVKLIESSAVMAEYIIDRLLPYIIQLISKSTESRVRALCVSSLNSVLKHVHELQLSDANVFIDYILPSLLPLAYDTSTLVRIALASNISDLTETSKRFLFLEENNENASNLRLNSIQEAFGGIVSQLLVDPNNHVRRAILNENITKLCDFFGAEKTDEVILSHIITFLNDKSDFRLRAAFFDNISCISSSLGPYYAPVVKPLMQKGLADSEEIVIYKCLNAITIMTDSNLLTKDVIYELFTDAVLFLSFPNKWIRNAVINFVLVLSKANQFSEDEFNQRILPAIKLHLFPSVNSLHDESVLLDSLQTPLPRVVIESILNGDDDIDEIFYKITRRKEMRGNKRYQQSAGVLRPSGMASTTGRTRTTSETDSQDFDTLTDNMISPEESGGDTNSGQTMSERDLLLNIDRFSEDRLIEFESILRRIHKNKRTSSSKQIEPNISIRRQDAIVHTSNLQNVDSRMLLSSTVSLSRVTRPRGILLAHLQEHKAAVNKLIVVPGSSQFISCSSDATIKFWDSSGVSTRPQVLFRSKQTFVSPDAGAFITMSACIGTDTLLALTESNNLHAIQLYSASSQSRLIQTVNFNSNFTEPELVTDLISLSPYTYATCSTSSNIRGYDLRLPTTMDVWNLKMEGSAGLITCMDGNEYCIACGTSSSVISMFDLRFYIRATTMSYPLFQDKMRKRIRRILLCNDEIYCSLDGNNEVSAWDCESASRTKTLWASPAPCLSSRHTSHQSVLSMIVDNNKESNSVITAGDDMKIRFWDLNNPHRSYIVSKPAYNSYHKLSGAGAPSSSATTAAKPIPDSGGSSSGGASSKSSKTSGGHLISNDNHGDANNQNASNNVYYQTKLVDGIQVIQETDKLPTNETAHYQQGNSSRATANASGTSASHHDSISCLSIISESGLFLSASRDGVIKIWR</sequence>
<dbReference type="InterPro" id="IPR011009">
    <property type="entry name" value="Kinase-like_dom_sf"/>
</dbReference>
<dbReference type="GO" id="GO:0004674">
    <property type="term" value="F:protein serine/threonine kinase activity"/>
    <property type="evidence" value="ECO:0007669"/>
    <property type="project" value="UniProtKB-KW"/>
</dbReference>
<evidence type="ECO:0000259" key="13">
    <source>
        <dbReference type="PROSITE" id="PS50011"/>
    </source>
</evidence>
<dbReference type="GO" id="GO:0071561">
    <property type="term" value="C:nucleus-vacuole junction"/>
    <property type="evidence" value="ECO:0007669"/>
    <property type="project" value="TreeGrafter"/>
</dbReference>
<dbReference type="InterPro" id="IPR001680">
    <property type="entry name" value="WD40_rpt"/>
</dbReference>
<dbReference type="PROSITE" id="PS50294">
    <property type="entry name" value="WD_REPEATS_REGION"/>
    <property type="match status" value="2"/>
</dbReference>
<feature type="domain" description="Protein kinase" evidence="13">
    <location>
        <begin position="25"/>
        <end position="333"/>
    </location>
</feature>
<dbReference type="InterPro" id="IPR008271">
    <property type="entry name" value="Ser/Thr_kinase_AS"/>
</dbReference>
<gene>
    <name evidence="14" type="primary">PIK3R4</name>
    <name evidence="14" type="ORF">g.8879</name>
</gene>
<evidence type="ECO:0000256" key="3">
    <source>
        <dbReference type="ARBA" id="ARBA00022527"/>
    </source>
</evidence>
<name>A0A6G1SFN2_9ACAR</name>
<proteinExistence type="predicted"/>
<keyword evidence="5" id="KW-0808">Transferase</keyword>
<keyword evidence="3" id="KW-0723">Serine/threonine-protein kinase</keyword>
<evidence type="ECO:0000256" key="9">
    <source>
        <dbReference type="ARBA" id="ARBA00022840"/>
    </source>
</evidence>
<dbReference type="InterPro" id="IPR000719">
    <property type="entry name" value="Prot_kinase_dom"/>
</dbReference>
<dbReference type="InterPro" id="IPR055231">
    <property type="entry name" value="2AA_helical"/>
</dbReference>
<feature type="region of interest" description="Disordered" evidence="12">
    <location>
        <begin position="1268"/>
        <end position="1288"/>
    </location>
</feature>
<comment type="subcellular location">
    <subcellularLocation>
        <location evidence="1">Cytoplasmic vesicle</location>
        <location evidence="1">Autophagosome</location>
    </subcellularLocation>
</comment>
<dbReference type="Pfam" id="PF00400">
    <property type="entry name" value="WD40"/>
    <property type="match status" value="2"/>
</dbReference>
<dbReference type="InterPro" id="IPR036322">
    <property type="entry name" value="WD40_repeat_dom_sf"/>
</dbReference>
<feature type="region of interest" description="Disordered" evidence="12">
    <location>
        <begin position="756"/>
        <end position="800"/>
    </location>
</feature>
<keyword evidence="4 11" id="KW-0853">WD repeat</keyword>
<dbReference type="PROSITE" id="PS50082">
    <property type="entry name" value="WD_REPEATS_2"/>
    <property type="match status" value="3"/>
</dbReference>
<dbReference type="GO" id="GO:0005770">
    <property type="term" value="C:late endosome"/>
    <property type="evidence" value="ECO:0007669"/>
    <property type="project" value="TreeGrafter"/>
</dbReference>
<dbReference type="GO" id="GO:0034271">
    <property type="term" value="C:phosphatidylinositol 3-kinase complex, class III, type I"/>
    <property type="evidence" value="ECO:0007669"/>
    <property type="project" value="TreeGrafter"/>
</dbReference>
<dbReference type="CDD" id="cd13980">
    <property type="entry name" value="STKc_Vps15"/>
    <property type="match status" value="1"/>
</dbReference>
<evidence type="ECO:0000256" key="12">
    <source>
        <dbReference type="SAM" id="MobiDB-lite"/>
    </source>
</evidence>
<keyword evidence="6" id="KW-0677">Repeat</keyword>
<keyword evidence="7" id="KW-0547">Nucleotide-binding</keyword>
<dbReference type="SUPFAM" id="SSF48371">
    <property type="entry name" value="ARM repeat"/>
    <property type="match status" value="1"/>
</dbReference>
<evidence type="ECO:0000256" key="5">
    <source>
        <dbReference type="ARBA" id="ARBA00022679"/>
    </source>
</evidence>
<keyword evidence="9" id="KW-0067">ATP-binding</keyword>
<dbReference type="PROSITE" id="PS50011">
    <property type="entry name" value="PROTEIN_KINASE_DOM"/>
    <property type="match status" value="1"/>
</dbReference>
<dbReference type="InterPro" id="IPR016024">
    <property type="entry name" value="ARM-type_fold"/>
</dbReference>
<evidence type="ECO:0000256" key="8">
    <source>
        <dbReference type="ARBA" id="ARBA00022777"/>
    </source>
</evidence>
<feature type="repeat" description="WD" evidence="11">
    <location>
        <begin position="1288"/>
        <end position="1320"/>
    </location>
</feature>
<dbReference type="InterPro" id="IPR045162">
    <property type="entry name" value="Vps15-like"/>
</dbReference>
<feature type="region of interest" description="Disordered" evidence="12">
    <location>
        <begin position="1188"/>
        <end position="1241"/>
    </location>
</feature>
<dbReference type="Gene3D" id="2.130.10.10">
    <property type="entry name" value="YVTN repeat-like/Quinoprotein amine dehydrogenase"/>
    <property type="match status" value="2"/>
</dbReference>
<protein>
    <recommendedName>
        <fullName evidence="2">non-specific serine/threonine protein kinase</fullName>
        <ecNumber evidence="2">2.7.11.1</ecNumber>
    </recommendedName>
</protein>
<dbReference type="Pfam" id="PF22956">
    <property type="entry name" value="VPS15-like_hel"/>
    <property type="match status" value="1"/>
</dbReference>
<dbReference type="InterPro" id="IPR015943">
    <property type="entry name" value="WD40/YVTN_repeat-like_dom_sf"/>
</dbReference>
<evidence type="ECO:0000256" key="4">
    <source>
        <dbReference type="ARBA" id="ARBA00022574"/>
    </source>
</evidence>
<dbReference type="GO" id="GO:0045324">
    <property type="term" value="P:late endosome to vacuole transport"/>
    <property type="evidence" value="ECO:0007669"/>
    <property type="project" value="InterPro"/>
</dbReference>
<dbReference type="GO" id="GO:0005776">
    <property type="term" value="C:autophagosome"/>
    <property type="evidence" value="ECO:0007669"/>
    <property type="project" value="UniProtKB-SubCell"/>
</dbReference>
<dbReference type="PROSITE" id="PS50077">
    <property type="entry name" value="HEAT_REPEAT"/>
    <property type="match status" value="1"/>
</dbReference>
<dbReference type="GO" id="GO:0005524">
    <property type="term" value="F:ATP binding"/>
    <property type="evidence" value="ECO:0007669"/>
    <property type="project" value="UniProtKB-KW"/>
</dbReference>
<organism evidence="14">
    <name type="scientific">Aceria tosichella</name>
    <name type="common">wheat curl mite</name>
    <dbReference type="NCBI Taxonomy" id="561515"/>
    <lineage>
        <taxon>Eukaryota</taxon>
        <taxon>Metazoa</taxon>
        <taxon>Ecdysozoa</taxon>
        <taxon>Arthropoda</taxon>
        <taxon>Chelicerata</taxon>
        <taxon>Arachnida</taxon>
        <taxon>Acari</taxon>
        <taxon>Acariformes</taxon>
        <taxon>Trombidiformes</taxon>
        <taxon>Prostigmata</taxon>
        <taxon>Eupodina</taxon>
        <taxon>Eriophyoidea</taxon>
        <taxon>Eriophyidae</taxon>
        <taxon>Eriophyinae</taxon>
        <taxon>Aceriini</taxon>
        <taxon>Aceria</taxon>
    </lineage>
</organism>
<dbReference type="EMBL" id="GGYP01004408">
    <property type="protein sequence ID" value="MDE49179.1"/>
    <property type="molecule type" value="Transcribed_RNA"/>
</dbReference>
<feature type="repeat" description="WD" evidence="11">
    <location>
        <begin position="887"/>
        <end position="919"/>
    </location>
</feature>
<evidence type="ECO:0000256" key="2">
    <source>
        <dbReference type="ARBA" id="ARBA00012513"/>
    </source>
</evidence>
<dbReference type="InterPro" id="IPR011989">
    <property type="entry name" value="ARM-like"/>
</dbReference>
<dbReference type="SUPFAM" id="SSF56112">
    <property type="entry name" value="Protein kinase-like (PK-like)"/>
    <property type="match status" value="1"/>
</dbReference>
<dbReference type="Gene3D" id="1.10.510.10">
    <property type="entry name" value="Transferase(Phosphotransferase) domain 1"/>
    <property type="match status" value="1"/>
</dbReference>
<dbReference type="InterPro" id="IPR019775">
    <property type="entry name" value="WD40_repeat_CS"/>
</dbReference>
<dbReference type="InterPro" id="IPR021133">
    <property type="entry name" value="HEAT_type_2"/>
</dbReference>
<evidence type="ECO:0000256" key="10">
    <source>
        <dbReference type="PROSITE-ProRule" id="PRU00103"/>
    </source>
</evidence>
<dbReference type="SMART" id="SM00220">
    <property type="entry name" value="S_TKc"/>
    <property type="match status" value="1"/>
</dbReference>
<feature type="compositionally biased region" description="Low complexity" evidence="12">
    <location>
        <begin position="762"/>
        <end position="773"/>
    </location>
</feature>
<feature type="compositionally biased region" description="Polar residues" evidence="12">
    <location>
        <begin position="1229"/>
        <end position="1241"/>
    </location>
</feature>
<evidence type="ECO:0000256" key="7">
    <source>
        <dbReference type="ARBA" id="ARBA00022741"/>
    </source>
</evidence>
<evidence type="ECO:0000313" key="14">
    <source>
        <dbReference type="EMBL" id="MDE49179.1"/>
    </source>
</evidence>
<accession>A0A6G1SFN2</accession>
<evidence type="ECO:0000256" key="6">
    <source>
        <dbReference type="ARBA" id="ARBA00022737"/>
    </source>
</evidence>